<comment type="function">
    <text evidence="1">General (non sugar-specific) component of the phosphoenolpyruvate-dependent sugar phosphotransferase system (sugar PTS). This major carbohydrate active-transport system catalyzes the phosphorylation of incoming sugar substrates concomitantly with their translocation across the cell membrane. The phosphoryl group from phosphoenolpyruvate (PEP) is transferred to the phosphoryl carrier protein HPr by enzyme I. Phospho-HPr then transfers it to the PTS EIIA domain.</text>
</comment>
<dbReference type="InterPro" id="IPR001020">
    <property type="entry name" value="PTS_HPr_His_P_site"/>
</dbReference>
<comment type="caution">
    <text evidence="8">The sequence shown here is derived from an EMBL/GenBank/DDBJ whole genome shotgun (WGS) entry which is preliminary data.</text>
</comment>
<sequence length="86" mass="9075">MEKVVTLKNGSGLHARPASLFVAEASKFAADVFIEVNGKRVNAKSILGLLTLGVPQGQSMTIITDGSDEEQALNTLTKLVEDGFGE</sequence>
<keyword evidence="6" id="KW-0598">Phosphotransferase system</keyword>
<dbReference type="SUPFAM" id="SSF55594">
    <property type="entry name" value="HPr-like"/>
    <property type="match status" value="1"/>
</dbReference>
<dbReference type="RefSeq" id="WP_275475091.1">
    <property type="nucleotide sequence ID" value="NZ_CP162940.1"/>
</dbReference>
<dbReference type="EMBL" id="JBDXSU010000015">
    <property type="protein sequence ID" value="MFB5191982.1"/>
    <property type="molecule type" value="Genomic_DNA"/>
</dbReference>
<dbReference type="InterPro" id="IPR035895">
    <property type="entry name" value="HPr-like_sf"/>
</dbReference>
<dbReference type="PROSITE" id="PS00369">
    <property type="entry name" value="PTS_HPR_HIS"/>
    <property type="match status" value="1"/>
</dbReference>
<dbReference type="PROSITE" id="PS00589">
    <property type="entry name" value="PTS_HPR_SER"/>
    <property type="match status" value="1"/>
</dbReference>
<dbReference type="NCBIfam" id="TIGR01003">
    <property type="entry name" value="PTS_HPr_family"/>
    <property type="match status" value="1"/>
</dbReference>
<keyword evidence="4" id="KW-0963">Cytoplasm</keyword>
<dbReference type="PANTHER" id="PTHR33705:SF2">
    <property type="entry name" value="PHOSPHOCARRIER PROTEIN NPR"/>
    <property type="match status" value="1"/>
</dbReference>
<comment type="subcellular location">
    <subcellularLocation>
        <location evidence="2">Cytoplasm</location>
    </subcellularLocation>
</comment>
<accession>A0ABV5AID2</accession>
<dbReference type="InterPro" id="IPR002114">
    <property type="entry name" value="PTS_HPr_Ser_P_site"/>
</dbReference>
<dbReference type="PROSITE" id="PS51350">
    <property type="entry name" value="PTS_HPR_DOM"/>
    <property type="match status" value="1"/>
</dbReference>
<feature type="domain" description="HPr" evidence="7">
    <location>
        <begin position="1"/>
        <end position="86"/>
    </location>
</feature>
<dbReference type="PRINTS" id="PR00107">
    <property type="entry name" value="PHOSPHOCPHPR"/>
</dbReference>
<evidence type="ECO:0000256" key="5">
    <source>
        <dbReference type="ARBA" id="ARBA00022597"/>
    </source>
</evidence>
<keyword evidence="9" id="KW-1185">Reference proteome</keyword>
<proteinExistence type="predicted"/>
<organism evidence="8 9">
    <name type="scientific">Alicyclobacillus fastidiosus</name>
    <dbReference type="NCBI Taxonomy" id="392011"/>
    <lineage>
        <taxon>Bacteria</taxon>
        <taxon>Bacillati</taxon>
        <taxon>Bacillota</taxon>
        <taxon>Bacilli</taxon>
        <taxon>Bacillales</taxon>
        <taxon>Alicyclobacillaceae</taxon>
        <taxon>Alicyclobacillus</taxon>
    </lineage>
</organism>
<dbReference type="Pfam" id="PF00381">
    <property type="entry name" value="PTS-HPr"/>
    <property type="match status" value="1"/>
</dbReference>
<evidence type="ECO:0000256" key="3">
    <source>
        <dbReference type="ARBA" id="ARBA00020422"/>
    </source>
</evidence>
<reference evidence="8 9" key="1">
    <citation type="journal article" date="2024" name="Int. J. Mol. Sci.">
        <title>Exploration of Alicyclobacillus spp. Genome in Search of Antibiotic Resistance.</title>
        <authorList>
            <person name="Bucka-Kolendo J."/>
            <person name="Kiousi D.E."/>
            <person name="Dekowska A."/>
            <person name="Mikolajczuk-Szczyrba A."/>
            <person name="Karadedos D.M."/>
            <person name="Michael P."/>
            <person name="Galanis A."/>
            <person name="Sokolowska B."/>
        </authorList>
    </citation>
    <scope>NUCLEOTIDE SEQUENCE [LARGE SCALE GENOMIC DNA]</scope>
    <source>
        <strain evidence="8 9">KKP 3000</strain>
    </source>
</reference>
<protein>
    <recommendedName>
        <fullName evidence="3">Phosphocarrier protein HPr</fullName>
    </recommendedName>
</protein>
<gene>
    <name evidence="8" type="ORF">KKP3000_000773</name>
</gene>
<dbReference type="InterPro" id="IPR000032">
    <property type="entry name" value="HPr-like"/>
</dbReference>
<dbReference type="CDD" id="cd00367">
    <property type="entry name" value="PTS-HPr_like"/>
    <property type="match status" value="1"/>
</dbReference>
<dbReference type="PANTHER" id="PTHR33705">
    <property type="entry name" value="PHOSPHOCARRIER PROTEIN HPR"/>
    <property type="match status" value="1"/>
</dbReference>
<evidence type="ECO:0000256" key="4">
    <source>
        <dbReference type="ARBA" id="ARBA00022490"/>
    </source>
</evidence>
<keyword evidence="5" id="KW-0813">Transport</keyword>
<dbReference type="Gene3D" id="3.30.1340.10">
    <property type="entry name" value="HPr-like"/>
    <property type="match status" value="1"/>
</dbReference>
<dbReference type="Proteomes" id="UP001579974">
    <property type="component" value="Unassembled WGS sequence"/>
</dbReference>
<evidence type="ECO:0000256" key="1">
    <source>
        <dbReference type="ARBA" id="ARBA00003681"/>
    </source>
</evidence>
<evidence type="ECO:0000313" key="8">
    <source>
        <dbReference type="EMBL" id="MFB5191982.1"/>
    </source>
</evidence>
<evidence type="ECO:0000256" key="6">
    <source>
        <dbReference type="ARBA" id="ARBA00022683"/>
    </source>
</evidence>
<keyword evidence="5" id="KW-0762">Sugar transport</keyword>
<evidence type="ECO:0000313" key="9">
    <source>
        <dbReference type="Proteomes" id="UP001579974"/>
    </source>
</evidence>
<evidence type="ECO:0000259" key="7">
    <source>
        <dbReference type="PROSITE" id="PS51350"/>
    </source>
</evidence>
<dbReference type="InterPro" id="IPR050399">
    <property type="entry name" value="HPr"/>
</dbReference>
<evidence type="ECO:0000256" key="2">
    <source>
        <dbReference type="ARBA" id="ARBA00004496"/>
    </source>
</evidence>
<name>A0ABV5AID2_9BACL</name>